<feature type="transmembrane region" description="Helical" evidence="7">
    <location>
        <begin position="321"/>
        <end position="341"/>
    </location>
</feature>
<evidence type="ECO:0000256" key="6">
    <source>
        <dbReference type="ARBA" id="ARBA00023136"/>
    </source>
</evidence>
<evidence type="ECO:0000256" key="7">
    <source>
        <dbReference type="SAM" id="Phobius"/>
    </source>
</evidence>
<feature type="transmembrane region" description="Helical" evidence="7">
    <location>
        <begin position="243"/>
        <end position="276"/>
    </location>
</feature>
<evidence type="ECO:0000256" key="5">
    <source>
        <dbReference type="ARBA" id="ARBA00023065"/>
    </source>
</evidence>
<dbReference type="EMBL" id="JAAGLU010000002">
    <property type="protein sequence ID" value="NEC84725.1"/>
    <property type="molecule type" value="Genomic_DNA"/>
</dbReference>
<evidence type="ECO:0000313" key="9">
    <source>
        <dbReference type="EMBL" id="NEC84725.1"/>
    </source>
</evidence>
<feature type="transmembrane region" description="Helical" evidence="7">
    <location>
        <begin position="201"/>
        <end position="222"/>
    </location>
</feature>
<dbReference type="Pfam" id="PF00999">
    <property type="entry name" value="Na_H_Exchanger"/>
    <property type="match status" value="1"/>
</dbReference>
<dbReference type="InterPro" id="IPR006153">
    <property type="entry name" value="Cation/H_exchanger_TM"/>
</dbReference>
<evidence type="ECO:0000256" key="4">
    <source>
        <dbReference type="ARBA" id="ARBA00022989"/>
    </source>
</evidence>
<dbReference type="GO" id="GO:0016020">
    <property type="term" value="C:membrane"/>
    <property type="evidence" value="ECO:0007669"/>
    <property type="project" value="UniProtKB-SubCell"/>
</dbReference>
<feature type="transmembrane region" description="Helical" evidence="7">
    <location>
        <begin position="141"/>
        <end position="162"/>
    </location>
</feature>
<dbReference type="GO" id="GO:1902600">
    <property type="term" value="P:proton transmembrane transport"/>
    <property type="evidence" value="ECO:0007669"/>
    <property type="project" value="InterPro"/>
</dbReference>
<evidence type="ECO:0000259" key="8">
    <source>
        <dbReference type="Pfam" id="PF00999"/>
    </source>
</evidence>
<comment type="subcellular location">
    <subcellularLocation>
        <location evidence="1">Membrane</location>
        <topology evidence="1">Multi-pass membrane protein</topology>
    </subcellularLocation>
</comment>
<keyword evidence="6 7" id="KW-0472">Membrane</keyword>
<dbReference type="PANTHER" id="PTHR32468">
    <property type="entry name" value="CATION/H + ANTIPORTER"/>
    <property type="match status" value="1"/>
</dbReference>
<keyword evidence="3 7" id="KW-0812">Transmembrane</keyword>
<gene>
    <name evidence="9" type="ORF">G3I71_02325</name>
</gene>
<feature type="transmembrane region" description="Helical" evidence="7">
    <location>
        <begin position="37"/>
        <end position="56"/>
    </location>
</feature>
<feature type="transmembrane region" description="Helical" evidence="7">
    <location>
        <begin position="174"/>
        <end position="195"/>
    </location>
</feature>
<dbReference type="InterPro" id="IPR038770">
    <property type="entry name" value="Na+/solute_symporter_sf"/>
</dbReference>
<keyword evidence="4 7" id="KW-1133">Transmembrane helix</keyword>
<organism evidence="9">
    <name type="scientific">Streptomyces sp. SID12501</name>
    <dbReference type="NCBI Taxonomy" id="2706042"/>
    <lineage>
        <taxon>Bacteria</taxon>
        <taxon>Bacillati</taxon>
        <taxon>Actinomycetota</taxon>
        <taxon>Actinomycetes</taxon>
        <taxon>Kitasatosporales</taxon>
        <taxon>Streptomycetaceae</taxon>
        <taxon>Streptomyces</taxon>
    </lineage>
</organism>
<evidence type="ECO:0000256" key="1">
    <source>
        <dbReference type="ARBA" id="ARBA00004141"/>
    </source>
</evidence>
<name>A0A6B3BJJ7_9ACTN</name>
<dbReference type="PANTHER" id="PTHR32468:SF0">
    <property type="entry name" value="K(+)_H(+) ANTIPORTER 1"/>
    <property type="match status" value="1"/>
</dbReference>
<feature type="domain" description="Cation/H+ exchanger transmembrane" evidence="8">
    <location>
        <begin position="20"/>
        <end position="401"/>
    </location>
</feature>
<comment type="caution">
    <text evidence="9">The sequence shown here is derived from an EMBL/GenBank/DDBJ whole genome shotgun (WGS) entry which is preliminary data.</text>
</comment>
<dbReference type="AlphaFoldDB" id="A0A6B3BJJ7"/>
<reference evidence="9" key="1">
    <citation type="submission" date="2020-01" db="EMBL/GenBank/DDBJ databases">
        <title>Insect and environment-associated Actinomycetes.</title>
        <authorList>
            <person name="Currrie C."/>
            <person name="Chevrette M."/>
            <person name="Carlson C."/>
            <person name="Stubbendieck R."/>
            <person name="Wendt-Pienkowski E."/>
        </authorList>
    </citation>
    <scope>NUCLEOTIDE SEQUENCE</scope>
    <source>
        <strain evidence="9">SID12501</strain>
    </source>
</reference>
<keyword evidence="5" id="KW-0406">Ion transport</keyword>
<keyword evidence="2" id="KW-0813">Transport</keyword>
<feature type="transmembrane region" description="Helical" evidence="7">
    <location>
        <begin position="103"/>
        <end position="125"/>
    </location>
</feature>
<accession>A0A6B3BJJ7</accession>
<evidence type="ECO:0000256" key="3">
    <source>
        <dbReference type="ARBA" id="ARBA00022692"/>
    </source>
</evidence>
<dbReference type="Gene3D" id="1.20.1530.20">
    <property type="match status" value="1"/>
</dbReference>
<feature type="transmembrane region" description="Helical" evidence="7">
    <location>
        <begin position="296"/>
        <end position="314"/>
    </location>
</feature>
<feature type="transmembrane region" description="Helical" evidence="7">
    <location>
        <begin position="6"/>
        <end position="25"/>
    </location>
</feature>
<proteinExistence type="predicted"/>
<dbReference type="InterPro" id="IPR050794">
    <property type="entry name" value="CPA2_transporter"/>
</dbReference>
<dbReference type="GO" id="GO:0015297">
    <property type="term" value="F:antiporter activity"/>
    <property type="evidence" value="ECO:0007669"/>
    <property type="project" value="InterPro"/>
</dbReference>
<feature type="transmembrane region" description="Helical" evidence="7">
    <location>
        <begin position="367"/>
        <end position="391"/>
    </location>
</feature>
<feature type="transmembrane region" description="Helical" evidence="7">
    <location>
        <begin position="68"/>
        <end position="91"/>
    </location>
</feature>
<sequence>MMTHLLTLAHVVAALLITLALASAGRRAAVRLRQPDVIGEISVGLLAGPLLLAILGRQAFDAALPAEVLHVLTRIGQGALALYLVGLAHHLRSQAGRPNKAPVIWVAAGSLVPALLCGVLLAWGIDAFTNQAVRGTAPTPAFFLMTAVAMSISAVPVMARILTFRKMQDSLSGTLTMAAAVMIDSIGWLMLTLAICLNARSAGAFLDCLTALAVGAVLMLALRVALRSRAARLLAVGRTRLMAGFLALAACLMGYTMDSLGMTVILGAAMVGFAVPSGPGEQWNAAVATVSRTGRFVVPVFFVVTGVSVLSRSYGSASWPLLLATVALGIAGKVLGGYAGARLAGQPPAAAREVGVLMNTRGLTELIVLQAGVSAGILTGPMTLALVVMALTTTAMTGPLLSYLQRNTSLPEPARTPVVAV</sequence>
<evidence type="ECO:0000256" key="2">
    <source>
        <dbReference type="ARBA" id="ARBA00022448"/>
    </source>
</evidence>
<protein>
    <recommendedName>
        <fullName evidence="8">Cation/H+ exchanger transmembrane domain-containing protein</fullName>
    </recommendedName>
</protein>
<dbReference type="RefSeq" id="WP_164312182.1">
    <property type="nucleotide sequence ID" value="NZ_JAAGLU010000002.1"/>
</dbReference>